<feature type="transmembrane region" description="Helical" evidence="1">
    <location>
        <begin position="37"/>
        <end position="57"/>
    </location>
</feature>
<dbReference type="RefSeq" id="WP_219965147.1">
    <property type="nucleotide sequence ID" value="NZ_JAGFNZ010000002.1"/>
</dbReference>
<comment type="caution">
    <text evidence="2">The sequence shown here is derived from an EMBL/GenBank/DDBJ whole genome shotgun (WGS) entry which is preliminary data.</text>
</comment>
<gene>
    <name evidence="2" type="ORF">J5W02_08040</name>
</gene>
<dbReference type="EMBL" id="JAGFNZ010000002">
    <property type="protein sequence ID" value="MBW7572764.1"/>
    <property type="molecule type" value="Genomic_DNA"/>
</dbReference>
<accession>A0ABS7DN83</accession>
<proteinExistence type="predicted"/>
<organism evidence="2 3">
    <name type="scientific">Caproiciproducens faecalis</name>
    <dbReference type="NCBI Taxonomy" id="2820301"/>
    <lineage>
        <taxon>Bacteria</taxon>
        <taxon>Bacillati</taxon>
        <taxon>Bacillota</taxon>
        <taxon>Clostridia</taxon>
        <taxon>Eubacteriales</taxon>
        <taxon>Acutalibacteraceae</taxon>
        <taxon>Caproiciproducens</taxon>
    </lineage>
</organism>
<keyword evidence="1" id="KW-1133">Transmembrane helix</keyword>
<keyword evidence="1" id="KW-0472">Membrane</keyword>
<evidence type="ECO:0000313" key="3">
    <source>
        <dbReference type="Proteomes" id="UP000719942"/>
    </source>
</evidence>
<sequence length="98" mass="10734">MEYFGLFFLAVIVEGVITYINQFFVKGVLKWEMVFSILLGVFVSIAYGIDMLAMVGLKTSVPLVGSILTGILVSRGSNYVFDLIKTLTSAHSGMKTSK</sequence>
<reference evidence="2 3" key="1">
    <citation type="submission" date="2021-03" db="EMBL/GenBank/DDBJ databases">
        <title>Caproiciproducens sp. nov. isolated from feces of cow.</title>
        <authorList>
            <person name="Choi J.-Y."/>
        </authorList>
    </citation>
    <scope>NUCLEOTIDE SEQUENCE [LARGE SCALE GENOMIC DNA]</scope>
    <source>
        <strain evidence="2 3">AGMB10547</strain>
    </source>
</reference>
<evidence type="ECO:0000313" key="2">
    <source>
        <dbReference type="EMBL" id="MBW7572764.1"/>
    </source>
</evidence>
<evidence type="ECO:0008006" key="4">
    <source>
        <dbReference type="Google" id="ProtNLM"/>
    </source>
</evidence>
<feature type="transmembrane region" description="Helical" evidence="1">
    <location>
        <begin position="6"/>
        <end position="25"/>
    </location>
</feature>
<evidence type="ECO:0000256" key="1">
    <source>
        <dbReference type="SAM" id="Phobius"/>
    </source>
</evidence>
<keyword evidence="1" id="KW-0812">Transmembrane</keyword>
<name>A0ABS7DN83_9FIRM</name>
<keyword evidence="3" id="KW-1185">Reference proteome</keyword>
<dbReference type="Proteomes" id="UP000719942">
    <property type="component" value="Unassembled WGS sequence"/>
</dbReference>
<protein>
    <recommendedName>
        <fullName evidence="4">Holin</fullName>
    </recommendedName>
</protein>